<dbReference type="GO" id="GO:0008970">
    <property type="term" value="F:phospholipase A1 activity"/>
    <property type="evidence" value="ECO:0007669"/>
    <property type="project" value="InterPro"/>
</dbReference>
<sequence>MDALQFVTRVLPPPRMATVSHHHQAPAVQVTASAVPRADPSDAAIAEGRRKGSWVLKILRVNSIWAKEREEETEKDVSGLPVSDMCPGCSEGCGVGGGDDPEGPEEVKSSDFDRSKFSKLLRRVSMVELEVYAKLSYLGILAYNIPKIKPVSLLKHHGLRFVTSSLEKKAQSSNAEKEELPEKDTKQNEPSPEVEEDGKLSKSGYRLSPSAAYDVAASAASYLQSQTRSFPLFQNRNVEADQAELDNASGDQEGITSSDMASFVATTNSVTAMVAGKEEMKEAVAKDLNSAQSSPCEWFICDDDERSTRYFVIQGSESLASWQANLLFEPIQFEGLEVLVHRGIYEAAKGIYQQMLPEVRSHLESRGSSATLRFTGHSLGGSLSLLVNLMLLIRGEAQLSALLPVITFGAPTIMCGGDYLLRKLGLPRSHVQAITMHRDIVPRVFSCNYPDNVAKILRAVNGNFRNHPCLNNQKLLYAPMGKLLILQPEEKFSPYHDFLPPGSGLYLLDHSSSDLEDPMRLLRAARTAFLNTPHPLEILSDRSAYGSDGTICRDHDIQSYVMSVRRVFRQELKLVRKAKREHRRRLLWWPLVTTDQGTQSSAGLGRRVALTGGSSRHHFSFVGVLDGGRETLKRLGRIFAFRNLHMFILLFLPARLLVIGTLTLVRLG</sequence>
<reference evidence="4" key="1">
    <citation type="journal article" date="2023" name="GigaByte">
        <title>Genome assembly of the bearded iris, Iris pallida Lam.</title>
        <authorList>
            <person name="Bruccoleri R.E."/>
            <person name="Oakeley E.J."/>
            <person name="Faust A.M.E."/>
            <person name="Altorfer M."/>
            <person name="Dessus-Babus S."/>
            <person name="Burckhardt D."/>
            <person name="Oertli M."/>
            <person name="Naumann U."/>
            <person name="Petersen F."/>
            <person name="Wong J."/>
        </authorList>
    </citation>
    <scope>NUCLEOTIDE SEQUENCE</scope>
    <source>
        <strain evidence="4">GSM-AAB239-AS_SAM_17_03QT</strain>
    </source>
</reference>
<dbReference type="InterPro" id="IPR002921">
    <property type="entry name" value="Fungal_lipase-type"/>
</dbReference>
<feature type="compositionally biased region" description="Basic and acidic residues" evidence="1">
    <location>
        <begin position="166"/>
        <end position="187"/>
    </location>
</feature>
<evidence type="ECO:0000259" key="3">
    <source>
        <dbReference type="Pfam" id="PF01764"/>
    </source>
</evidence>
<dbReference type="AlphaFoldDB" id="A0AAX6F259"/>
<dbReference type="CDD" id="cd00519">
    <property type="entry name" value="Lipase_3"/>
    <property type="match status" value="1"/>
</dbReference>
<evidence type="ECO:0000256" key="2">
    <source>
        <dbReference type="SAM" id="Phobius"/>
    </source>
</evidence>
<reference evidence="4" key="2">
    <citation type="submission" date="2023-04" db="EMBL/GenBank/DDBJ databases">
        <authorList>
            <person name="Bruccoleri R.E."/>
            <person name="Oakeley E.J."/>
            <person name="Faust A.-M."/>
            <person name="Dessus-Babus S."/>
            <person name="Altorfer M."/>
            <person name="Burckhardt D."/>
            <person name="Oertli M."/>
            <person name="Naumann U."/>
            <person name="Petersen F."/>
            <person name="Wong J."/>
        </authorList>
    </citation>
    <scope>NUCLEOTIDE SEQUENCE</scope>
    <source>
        <strain evidence="4">GSM-AAB239-AS_SAM_17_03QT</strain>
        <tissue evidence="4">Leaf</tissue>
    </source>
</reference>
<evidence type="ECO:0000313" key="4">
    <source>
        <dbReference type="EMBL" id="KAJ6810259.1"/>
    </source>
</evidence>
<dbReference type="SUPFAM" id="SSF53474">
    <property type="entry name" value="alpha/beta-Hydrolases"/>
    <property type="match status" value="1"/>
</dbReference>
<keyword evidence="2" id="KW-1133">Transmembrane helix</keyword>
<dbReference type="Pfam" id="PF01764">
    <property type="entry name" value="Lipase_3"/>
    <property type="match status" value="1"/>
</dbReference>
<accession>A0AAX6F259</accession>
<feature type="transmembrane region" description="Helical" evidence="2">
    <location>
        <begin position="644"/>
        <end position="665"/>
    </location>
</feature>
<feature type="domain" description="Fungal lipase-type" evidence="3">
    <location>
        <begin position="311"/>
        <end position="448"/>
    </location>
</feature>
<evidence type="ECO:0000313" key="5">
    <source>
        <dbReference type="Proteomes" id="UP001140949"/>
    </source>
</evidence>
<protein>
    <recommendedName>
        <fullName evidence="3">Fungal lipase-type domain-containing protein</fullName>
    </recommendedName>
</protein>
<dbReference type="GO" id="GO:0006629">
    <property type="term" value="P:lipid metabolic process"/>
    <property type="evidence" value="ECO:0007669"/>
    <property type="project" value="InterPro"/>
</dbReference>
<gene>
    <name evidence="4" type="ORF">M6B38_158565</name>
</gene>
<dbReference type="PANTHER" id="PTHR46483:SF4">
    <property type="entry name" value="PHOSPHOLIPASE A1 PLIP2, CHLOROPLASTIC"/>
    <property type="match status" value="1"/>
</dbReference>
<dbReference type="Gene3D" id="3.40.50.1820">
    <property type="entry name" value="alpha/beta hydrolase"/>
    <property type="match status" value="1"/>
</dbReference>
<dbReference type="PANTHER" id="PTHR46483">
    <property type="entry name" value="PHOSPHOLIPASE A1 PLIP2, CHLOROPLASTIC"/>
    <property type="match status" value="1"/>
</dbReference>
<evidence type="ECO:0000256" key="1">
    <source>
        <dbReference type="SAM" id="MobiDB-lite"/>
    </source>
</evidence>
<feature type="region of interest" description="Disordered" evidence="1">
    <location>
        <begin position="93"/>
        <end position="112"/>
    </location>
</feature>
<keyword evidence="2" id="KW-0472">Membrane</keyword>
<feature type="region of interest" description="Disordered" evidence="1">
    <location>
        <begin position="166"/>
        <end position="205"/>
    </location>
</feature>
<dbReference type="InterPro" id="IPR029058">
    <property type="entry name" value="AB_hydrolase_fold"/>
</dbReference>
<dbReference type="EMBL" id="JANAVB010032616">
    <property type="protein sequence ID" value="KAJ6810259.1"/>
    <property type="molecule type" value="Genomic_DNA"/>
</dbReference>
<proteinExistence type="predicted"/>
<dbReference type="Proteomes" id="UP001140949">
    <property type="component" value="Unassembled WGS sequence"/>
</dbReference>
<name>A0AAX6F259_IRIPA</name>
<keyword evidence="5" id="KW-1185">Reference proteome</keyword>
<organism evidence="4 5">
    <name type="scientific">Iris pallida</name>
    <name type="common">Sweet iris</name>
    <dbReference type="NCBI Taxonomy" id="29817"/>
    <lineage>
        <taxon>Eukaryota</taxon>
        <taxon>Viridiplantae</taxon>
        <taxon>Streptophyta</taxon>
        <taxon>Embryophyta</taxon>
        <taxon>Tracheophyta</taxon>
        <taxon>Spermatophyta</taxon>
        <taxon>Magnoliopsida</taxon>
        <taxon>Liliopsida</taxon>
        <taxon>Asparagales</taxon>
        <taxon>Iridaceae</taxon>
        <taxon>Iridoideae</taxon>
        <taxon>Irideae</taxon>
        <taxon>Iris</taxon>
    </lineage>
</organism>
<comment type="caution">
    <text evidence="4">The sequence shown here is derived from an EMBL/GenBank/DDBJ whole genome shotgun (WGS) entry which is preliminary data.</text>
</comment>
<dbReference type="InterPro" id="IPR043367">
    <property type="entry name" value="PLIP1/2/3"/>
</dbReference>
<keyword evidence="2" id="KW-0812">Transmembrane</keyword>